<reference evidence="1" key="1">
    <citation type="submission" date="2024-07" db="EMBL/GenBank/DDBJ databases">
        <authorList>
            <person name="Kim Y.J."/>
            <person name="Jeong J.Y."/>
        </authorList>
    </citation>
    <scope>NUCLEOTIDE SEQUENCE</scope>
    <source>
        <strain evidence="1">GIHE-MW2</strain>
    </source>
</reference>
<dbReference type="EMBL" id="CP159837">
    <property type="protein sequence ID" value="XCM40251.1"/>
    <property type="molecule type" value="Genomic_DNA"/>
</dbReference>
<organism evidence="1">
    <name type="scientific">Planktothricoides raciborskii GIHE-MW2</name>
    <dbReference type="NCBI Taxonomy" id="2792601"/>
    <lineage>
        <taxon>Bacteria</taxon>
        <taxon>Bacillati</taxon>
        <taxon>Cyanobacteriota</taxon>
        <taxon>Cyanophyceae</taxon>
        <taxon>Oscillatoriophycideae</taxon>
        <taxon>Oscillatoriales</taxon>
        <taxon>Oscillatoriaceae</taxon>
        <taxon>Planktothricoides</taxon>
    </lineage>
</organism>
<name>A0AAU8JNG2_9CYAN</name>
<gene>
    <name evidence="1" type="ORF">ABWT76_005064</name>
</gene>
<accession>A0AAU8JNG2</accession>
<dbReference type="InterPro" id="IPR035943">
    <property type="entry name" value="XisI-like_sf"/>
</dbReference>
<dbReference type="SUPFAM" id="SSF143847">
    <property type="entry name" value="XisI-like"/>
    <property type="match status" value="1"/>
</dbReference>
<protein>
    <submittedName>
        <fullName evidence="1">Uncharacterized protein</fullName>
    </submittedName>
</protein>
<dbReference type="AlphaFoldDB" id="A0AAU8JNG2"/>
<sequence length="24" mass="2950">MIDEQKQHYIWMNLGWNNGDSLTR</sequence>
<evidence type="ECO:0000313" key="1">
    <source>
        <dbReference type="EMBL" id="XCM40251.1"/>
    </source>
</evidence>
<proteinExistence type="predicted"/>
<dbReference type="RefSeq" id="WP_255353148.1">
    <property type="nucleotide sequence ID" value="NZ_CP159837.1"/>
</dbReference>